<organism evidence="2 3">
    <name type="scientific">Microbispora corallina</name>
    <dbReference type="NCBI Taxonomy" id="83302"/>
    <lineage>
        <taxon>Bacteria</taxon>
        <taxon>Bacillati</taxon>
        <taxon>Actinomycetota</taxon>
        <taxon>Actinomycetes</taxon>
        <taxon>Streptosporangiales</taxon>
        <taxon>Streptosporangiaceae</taxon>
        <taxon>Microbispora</taxon>
    </lineage>
</organism>
<comment type="caution">
    <text evidence="2">The sequence shown here is derived from an EMBL/GenBank/DDBJ whole genome shotgun (WGS) entry which is preliminary data.</text>
</comment>
<keyword evidence="1" id="KW-0472">Membrane</keyword>
<keyword evidence="1" id="KW-1133">Transmembrane helix</keyword>
<gene>
    <name evidence="2" type="ORF">Mco01_78190</name>
</gene>
<feature type="transmembrane region" description="Helical" evidence="1">
    <location>
        <begin position="69"/>
        <end position="91"/>
    </location>
</feature>
<keyword evidence="3" id="KW-1185">Reference proteome</keyword>
<evidence type="ECO:0000256" key="1">
    <source>
        <dbReference type="SAM" id="Phobius"/>
    </source>
</evidence>
<proteinExistence type="predicted"/>
<reference evidence="2 3" key="1">
    <citation type="submission" date="2021-01" db="EMBL/GenBank/DDBJ databases">
        <title>Whole genome shotgun sequence of Microbispora corallina NBRC 16416.</title>
        <authorList>
            <person name="Komaki H."/>
            <person name="Tamura T."/>
        </authorList>
    </citation>
    <scope>NUCLEOTIDE SEQUENCE [LARGE SCALE GENOMIC DNA]</scope>
    <source>
        <strain evidence="2 3">NBRC 16416</strain>
    </source>
</reference>
<feature type="transmembrane region" description="Helical" evidence="1">
    <location>
        <begin position="9"/>
        <end position="30"/>
    </location>
</feature>
<keyword evidence="1" id="KW-0812">Transmembrane</keyword>
<evidence type="ECO:0008006" key="4">
    <source>
        <dbReference type="Google" id="ProtNLM"/>
    </source>
</evidence>
<name>A0ABQ4GCM5_9ACTN</name>
<dbReference type="Proteomes" id="UP000603904">
    <property type="component" value="Unassembled WGS sequence"/>
</dbReference>
<evidence type="ECO:0000313" key="3">
    <source>
        <dbReference type="Proteomes" id="UP000603904"/>
    </source>
</evidence>
<sequence>MGPSIRAKIIAPVGTLFIVLQQAVYVIALVRSPSFQESLHGPLICDYLSDALTSEQGEIPDYLGCDGSFVPILFVGIMMLGLIPVIAMAYLSVRVLRYRVELCGTVLVMQGALKAKRFDLSSAKVDMDASTIRQIPYLRIYDPAAGRGRLFLRDVGTPLMPPGDLLALADAIESGRRPETFAEQATRTATTLRRLATTLSPV</sequence>
<dbReference type="EMBL" id="BOOC01000105">
    <property type="protein sequence ID" value="GIH44819.1"/>
    <property type="molecule type" value="Genomic_DNA"/>
</dbReference>
<evidence type="ECO:0000313" key="2">
    <source>
        <dbReference type="EMBL" id="GIH44819.1"/>
    </source>
</evidence>
<protein>
    <recommendedName>
        <fullName evidence="4">PH domain-containing protein</fullName>
    </recommendedName>
</protein>
<accession>A0ABQ4GCM5</accession>